<accession>A0A6J8EIL1</accession>
<feature type="compositionally biased region" description="Polar residues" evidence="2">
    <location>
        <begin position="133"/>
        <end position="167"/>
    </location>
</feature>
<dbReference type="SMART" id="SM00343">
    <property type="entry name" value="ZnF_C2HC"/>
    <property type="match status" value="1"/>
</dbReference>
<evidence type="ECO:0000256" key="2">
    <source>
        <dbReference type="SAM" id="MobiDB-lite"/>
    </source>
</evidence>
<dbReference type="OrthoDB" id="6149959at2759"/>
<feature type="region of interest" description="Disordered" evidence="2">
    <location>
        <begin position="185"/>
        <end position="207"/>
    </location>
</feature>
<dbReference type="AlphaFoldDB" id="A0A6J8EIL1"/>
<keyword evidence="1" id="KW-0479">Metal-binding</keyword>
<keyword evidence="1" id="KW-0863">Zinc-finger</keyword>
<dbReference type="PROSITE" id="PS50158">
    <property type="entry name" value="ZF_CCHC"/>
    <property type="match status" value="1"/>
</dbReference>
<dbReference type="GO" id="GO:0003676">
    <property type="term" value="F:nucleic acid binding"/>
    <property type="evidence" value="ECO:0007669"/>
    <property type="project" value="InterPro"/>
</dbReference>
<dbReference type="Pfam" id="PF00098">
    <property type="entry name" value="zf-CCHC"/>
    <property type="match status" value="1"/>
</dbReference>
<evidence type="ECO:0000313" key="4">
    <source>
        <dbReference type="EMBL" id="CAC5419542.1"/>
    </source>
</evidence>
<dbReference type="Proteomes" id="UP000507470">
    <property type="component" value="Unassembled WGS sequence"/>
</dbReference>
<dbReference type="EMBL" id="CACVKT020009040">
    <property type="protein sequence ID" value="CAC5419542.1"/>
    <property type="molecule type" value="Genomic_DNA"/>
</dbReference>
<organism evidence="4 5">
    <name type="scientific">Mytilus coruscus</name>
    <name type="common">Sea mussel</name>
    <dbReference type="NCBI Taxonomy" id="42192"/>
    <lineage>
        <taxon>Eukaryota</taxon>
        <taxon>Metazoa</taxon>
        <taxon>Spiralia</taxon>
        <taxon>Lophotrochozoa</taxon>
        <taxon>Mollusca</taxon>
        <taxon>Bivalvia</taxon>
        <taxon>Autobranchia</taxon>
        <taxon>Pteriomorphia</taxon>
        <taxon>Mytilida</taxon>
        <taxon>Mytiloidea</taxon>
        <taxon>Mytilidae</taxon>
        <taxon>Mytilinae</taxon>
        <taxon>Mytilus</taxon>
    </lineage>
</organism>
<evidence type="ECO:0000313" key="5">
    <source>
        <dbReference type="Proteomes" id="UP000507470"/>
    </source>
</evidence>
<name>A0A6J8EIL1_MYTCO</name>
<proteinExistence type="predicted"/>
<dbReference type="SUPFAM" id="SSF57756">
    <property type="entry name" value="Retrovirus zinc finger-like domains"/>
    <property type="match status" value="1"/>
</dbReference>
<dbReference type="InterPro" id="IPR001878">
    <property type="entry name" value="Znf_CCHC"/>
</dbReference>
<feature type="domain" description="CCHC-type" evidence="3">
    <location>
        <begin position="176"/>
        <end position="192"/>
    </location>
</feature>
<keyword evidence="5" id="KW-1185">Reference proteome</keyword>
<reference evidence="4 5" key="1">
    <citation type="submission" date="2020-06" db="EMBL/GenBank/DDBJ databases">
        <authorList>
            <person name="Li R."/>
            <person name="Bekaert M."/>
        </authorList>
    </citation>
    <scope>NUCLEOTIDE SEQUENCE [LARGE SCALE GENOMIC DNA]</scope>
    <source>
        <strain evidence="5">wild</strain>
    </source>
</reference>
<gene>
    <name evidence="4" type="ORF">MCOR_51867</name>
</gene>
<dbReference type="InterPro" id="IPR036875">
    <property type="entry name" value="Znf_CCHC_sf"/>
</dbReference>
<feature type="region of interest" description="Disordered" evidence="2">
    <location>
        <begin position="133"/>
        <end position="171"/>
    </location>
</feature>
<dbReference type="GO" id="GO:0008270">
    <property type="term" value="F:zinc ion binding"/>
    <property type="evidence" value="ECO:0007669"/>
    <property type="project" value="UniProtKB-KW"/>
</dbReference>
<protein>
    <recommendedName>
        <fullName evidence="3">CCHC-type domain-containing protein</fullName>
    </recommendedName>
</protein>
<sequence length="270" mass="30669">MLQFQNSRQEQRESLKDRADTIMFLATKAFRQLPDEYIIKQAILRFCQGCTDRDAGQHACNARPISMEAAADTIKWFQHNKQAANLIDISEREPVEILTASEPADTDRIILENQISDIFTSLKTLTTYMGYKSDNSPQCSRDTQQRRNSGSQSPRASGNRRNQSGNRGYNKKFPGKCYRCDQRGHMVRDCPEPPPSLDKKTQKKQTSFKDDVVYPGDKVDATASVNQLGSARMLKLNIQIQGKHVNAIVDIGAQVTILYDRIFDMLEFKP</sequence>
<evidence type="ECO:0000259" key="3">
    <source>
        <dbReference type="PROSITE" id="PS50158"/>
    </source>
</evidence>
<evidence type="ECO:0000256" key="1">
    <source>
        <dbReference type="PROSITE-ProRule" id="PRU00047"/>
    </source>
</evidence>
<dbReference type="Gene3D" id="4.10.60.10">
    <property type="entry name" value="Zinc finger, CCHC-type"/>
    <property type="match status" value="1"/>
</dbReference>
<keyword evidence="1" id="KW-0862">Zinc</keyword>